<evidence type="ECO:0000256" key="3">
    <source>
        <dbReference type="ARBA" id="ARBA00022723"/>
    </source>
</evidence>
<dbReference type="NCBIfam" id="TIGR01458">
    <property type="entry name" value="HAD-SF-IIA-hyp3"/>
    <property type="match status" value="1"/>
</dbReference>
<keyword evidence="7" id="KW-0378">Hydrolase</keyword>
<reference evidence="6" key="3">
    <citation type="submission" date="2020-01" db="EMBL/GenBank/DDBJ databases">
        <authorList>
            <person name="Korhonen P.K.K."/>
            <person name="Guangxu M.G."/>
            <person name="Wang T.W."/>
            <person name="Stroehlein A.J.S."/>
            <person name="Young N.D."/>
            <person name="Ang C.-S.A."/>
            <person name="Fernando D.W.F."/>
            <person name="Lu H.L."/>
            <person name="Taylor S.T."/>
            <person name="Ehtesham M.E.M."/>
            <person name="Najaraj S.H.N."/>
            <person name="Harsha G.H.G."/>
            <person name="Madugundu A.M."/>
            <person name="Renuse S.R."/>
            <person name="Holt D.H."/>
            <person name="Pandey A.P."/>
            <person name="Papenfuss A.P."/>
            <person name="Gasser R.B.G."/>
            <person name="Fischer K.F."/>
        </authorList>
    </citation>
    <scope>NUCLEOTIDE SEQUENCE</scope>
    <source>
        <strain evidence="6">SSS_KF_BRIS2020</strain>
    </source>
</reference>
<reference evidence="8" key="4">
    <citation type="submission" date="2022-06" db="UniProtKB">
        <authorList>
            <consortium name="EnsemblMetazoa"/>
        </authorList>
    </citation>
    <scope>IDENTIFICATION</scope>
</reference>
<evidence type="ECO:0000313" key="6">
    <source>
        <dbReference type="EMBL" id="KAF7493201.1"/>
    </source>
</evidence>
<evidence type="ECO:0000256" key="4">
    <source>
        <dbReference type="ARBA" id="ARBA00022842"/>
    </source>
</evidence>
<dbReference type="InterPro" id="IPR006357">
    <property type="entry name" value="HAD-SF_hydro_IIA"/>
</dbReference>
<dbReference type="InterPro" id="IPR036412">
    <property type="entry name" value="HAD-like_sf"/>
</dbReference>
<sequence>MSFCQIRAILIDLSGTIHIDSKEIVGSIDALVRLKRSPIRYKFVTNTTKESVNSLWNRLKAIGFDLEKSEIFSSLVAARDYLQREKLRPHFLLEDAAKEDFQDLQFDQSSQEAVVVGLAPSKFNYEALNESFNKLLGGAKLISIHQGRYYQTGNGLALGPGPFVKALAYAASVNPDSIPILGKPNPEFFRAAINSLAIPDLKPEEVIMIGDDINDDIAGAMAIGMQAVLVKTGKYREGDEEKIDPPPTMIFSTFAEAIETILVEMCN</sequence>
<dbReference type="PANTHER" id="PTHR19288">
    <property type="entry name" value="4-NITROPHENYLPHOSPHATASE-RELATED"/>
    <property type="match status" value="1"/>
</dbReference>
<evidence type="ECO:0000313" key="8">
    <source>
        <dbReference type="EnsemblMetazoa" id="KAF7493201.1"/>
    </source>
</evidence>
<dbReference type="SFLD" id="SFLDS00003">
    <property type="entry name" value="Haloacid_Dehalogenase"/>
    <property type="match status" value="1"/>
</dbReference>
<dbReference type="AlphaFoldDB" id="A0A131ZWP6"/>
<name>A0A131ZWP6_SARSC</name>
<dbReference type="EnsemblMetazoa" id="SSS_7499s_mrna">
    <property type="protein sequence ID" value="KAF7493201.1"/>
    <property type="gene ID" value="SSS_7499"/>
</dbReference>
<dbReference type="InterPro" id="IPR023214">
    <property type="entry name" value="HAD_sf"/>
</dbReference>
<dbReference type="NCBIfam" id="TIGR01460">
    <property type="entry name" value="HAD-SF-IIA"/>
    <property type="match status" value="1"/>
</dbReference>
<dbReference type="SUPFAM" id="SSF56784">
    <property type="entry name" value="HAD-like"/>
    <property type="match status" value="1"/>
</dbReference>
<dbReference type="Proteomes" id="UP000616769">
    <property type="component" value="Unassembled WGS sequence"/>
</dbReference>
<dbReference type="Pfam" id="PF13242">
    <property type="entry name" value="Hydrolase_like"/>
    <property type="match status" value="1"/>
</dbReference>
<evidence type="ECO:0000256" key="2">
    <source>
        <dbReference type="ARBA" id="ARBA00007958"/>
    </source>
</evidence>
<keyword evidence="3" id="KW-0479">Metal-binding</keyword>
<dbReference type="SFLD" id="SFLDG01129">
    <property type="entry name" value="C1.5:_HAD__Beta-PGM__Phosphata"/>
    <property type="match status" value="1"/>
</dbReference>
<keyword evidence="4" id="KW-0460">Magnesium</keyword>
<comment type="similarity">
    <text evidence="2">Belongs to the HAD-like hydrolase superfamily.</text>
</comment>
<comment type="cofactor">
    <cofactor evidence="1">
        <name>Mg(2+)</name>
        <dbReference type="ChEBI" id="CHEBI:18420"/>
    </cofactor>
</comment>
<evidence type="ECO:0000313" key="10">
    <source>
        <dbReference type="Proteomes" id="UP000616769"/>
    </source>
</evidence>
<organism evidence="7 10">
    <name type="scientific">Sarcoptes scabiei</name>
    <name type="common">Itch mite</name>
    <name type="synonym">Acarus scabiei</name>
    <dbReference type="NCBI Taxonomy" id="52283"/>
    <lineage>
        <taxon>Eukaryota</taxon>
        <taxon>Metazoa</taxon>
        <taxon>Ecdysozoa</taxon>
        <taxon>Arthropoda</taxon>
        <taxon>Chelicerata</taxon>
        <taxon>Arachnida</taxon>
        <taxon>Acari</taxon>
        <taxon>Acariformes</taxon>
        <taxon>Sarcoptiformes</taxon>
        <taxon>Astigmata</taxon>
        <taxon>Psoroptidia</taxon>
        <taxon>Sarcoptoidea</taxon>
        <taxon>Sarcoptidae</taxon>
        <taxon>Sarcoptinae</taxon>
        <taxon>Sarcoptes</taxon>
    </lineage>
</organism>
<dbReference type="Pfam" id="PF13344">
    <property type="entry name" value="Hydrolase_6"/>
    <property type="match status" value="1"/>
</dbReference>
<keyword evidence="9" id="KW-1185">Reference proteome</keyword>
<dbReference type="PANTHER" id="PTHR19288:SF46">
    <property type="entry name" value="HALOACID DEHALOGENASE-LIKE HYDROLASE DOMAIN-CONTAINING PROTEIN 2"/>
    <property type="match status" value="1"/>
</dbReference>
<dbReference type="EMBL" id="WVUK01000056">
    <property type="protein sequence ID" value="KAF7493201.1"/>
    <property type="molecule type" value="Genomic_DNA"/>
</dbReference>
<accession>A0A131ZWP6</accession>
<dbReference type="OrthoDB" id="426235at2759"/>
<evidence type="ECO:0000313" key="9">
    <source>
        <dbReference type="Proteomes" id="UP000070412"/>
    </source>
</evidence>
<dbReference type="GO" id="GO:0016791">
    <property type="term" value="F:phosphatase activity"/>
    <property type="evidence" value="ECO:0007669"/>
    <property type="project" value="InterPro"/>
</dbReference>
<dbReference type="Proteomes" id="UP000070412">
    <property type="component" value="Unassembled WGS sequence"/>
</dbReference>
<protein>
    <recommendedName>
        <fullName evidence="5">Haloacid dehalogenase-like hydrolase domain-containing protein 2</fullName>
    </recommendedName>
</protein>
<dbReference type="InterPro" id="IPR006355">
    <property type="entry name" value="LHPP/HDHD2"/>
</dbReference>
<dbReference type="GO" id="GO:0046872">
    <property type="term" value="F:metal ion binding"/>
    <property type="evidence" value="ECO:0007669"/>
    <property type="project" value="UniProtKB-KW"/>
</dbReference>
<evidence type="ECO:0000313" key="7">
    <source>
        <dbReference type="EMBL" id="KPM02530.1"/>
    </source>
</evidence>
<reference evidence="9" key="2">
    <citation type="journal article" date="2020" name="PLoS Negl. Trop. Dis.">
        <title>High-quality nuclear genome for Sarcoptes scabiei-A critical resource for a neglected parasite.</title>
        <authorList>
            <person name="Korhonen P.K."/>
            <person name="Gasser R.B."/>
            <person name="Ma G."/>
            <person name="Wang T."/>
            <person name="Stroehlein A.J."/>
            <person name="Young N.D."/>
            <person name="Ang C.S."/>
            <person name="Fernando D.D."/>
            <person name="Lu H.C."/>
            <person name="Taylor S."/>
            <person name="Reynolds S.L."/>
            <person name="Mofiz E."/>
            <person name="Najaraj S.H."/>
            <person name="Gowda H."/>
            <person name="Madugundu A."/>
            <person name="Renuse S."/>
            <person name="Holt D."/>
            <person name="Pandey A."/>
            <person name="Papenfuss A.T."/>
            <person name="Fischer K."/>
        </authorList>
    </citation>
    <scope>NUCLEOTIDE SEQUENCE [LARGE SCALE GENOMIC DNA]</scope>
</reference>
<gene>
    <name evidence="7" type="ORF">QR98_0009450</name>
    <name evidence="6" type="ORF">SSS_7499</name>
</gene>
<reference evidence="7 10" key="1">
    <citation type="journal article" date="2015" name="Parasit. Vectors">
        <title>Draft genome of the scabies mite.</title>
        <authorList>
            <person name="Rider S.D.Jr."/>
            <person name="Morgan M.S."/>
            <person name="Arlian L.G."/>
        </authorList>
    </citation>
    <scope>NUCLEOTIDE SEQUENCE [LARGE SCALE GENOMIC DNA]</scope>
    <source>
        <strain evidence="7">Arlian Lab</strain>
    </source>
</reference>
<dbReference type="Gene3D" id="3.40.50.1000">
    <property type="entry name" value="HAD superfamily/HAD-like"/>
    <property type="match status" value="2"/>
</dbReference>
<proteinExistence type="inferred from homology"/>
<evidence type="ECO:0000256" key="1">
    <source>
        <dbReference type="ARBA" id="ARBA00001946"/>
    </source>
</evidence>
<dbReference type="VEuPathDB" id="VectorBase:SSCA007826"/>
<dbReference type="GO" id="GO:0005737">
    <property type="term" value="C:cytoplasm"/>
    <property type="evidence" value="ECO:0007669"/>
    <property type="project" value="TreeGrafter"/>
</dbReference>
<dbReference type="EMBL" id="JXLN01002182">
    <property type="protein sequence ID" value="KPM02530.1"/>
    <property type="molecule type" value="Genomic_DNA"/>
</dbReference>
<evidence type="ECO:0000256" key="5">
    <source>
        <dbReference type="ARBA" id="ARBA00039666"/>
    </source>
</evidence>